<evidence type="ECO:0000256" key="7">
    <source>
        <dbReference type="ARBA" id="ARBA00023128"/>
    </source>
</evidence>
<evidence type="ECO:0000256" key="6">
    <source>
        <dbReference type="ARBA" id="ARBA00022989"/>
    </source>
</evidence>
<evidence type="ECO:0000313" key="12">
    <source>
        <dbReference type="Proteomes" id="UP001056012"/>
    </source>
</evidence>
<reference evidence="11" key="1">
    <citation type="submission" date="2021-12" db="EMBL/GenBank/DDBJ databases">
        <title>Curvularia clavata genome.</title>
        <authorList>
            <person name="Cao Y."/>
        </authorList>
    </citation>
    <scope>NUCLEOTIDE SEQUENCE</scope>
    <source>
        <strain evidence="11">Yc1106</strain>
    </source>
</reference>
<evidence type="ECO:0000256" key="8">
    <source>
        <dbReference type="ARBA" id="ARBA00023136"/>
    </source>
</evidence>
<comment type="similarity">
    <text evidence="2 9">Belongs to the COX20 family.</text>
</comment>
<dbReference type="Proteomes" id="UP001056012">
    <property type="component" value="Chromosome 1"/>
</dbReference>
<keyword evidence="8 9" id="KW-0472">Membrane</keyword>
<proteinExistence type="inferred from homology"/>
<feature type="region of interest" description="Disordered" evidence="10">
    <location>
        <begin position="1"/>
        <end position="41"/>
    </location>
</feature>
<keyword evidence="6" id="KW-1133">Transmembrane helix</keyword>
<keyword evidence="4" id="KW-0812">Transmembrane</keyword>
<dbReference type="EMBL" id="CP089274">
    <property type="protein sequence ID" value="USP73392.1"/>
    <property type="molecule type" value="Genomic_DNA"/>
</dbReference>
<feature type="region of interest" description="Disordered" evidence="10">
    <location>
        <begin position="138"/>
        <end position="165"/>
    </location>
</feature>
<dbReference type="GO" id="GO:0033617">
    <property type="term" value="P:mitochondrial respiratory chain complex IV assembly"/>
    <property type="evidence" value="ECO:0007669"/>
    <property type="project" value="InterPro"/>
</dbReference>
<evidence type="ECO:0000256" key="5">
    <source>
        <dbReference type="ARBA" id="ARBA00022792"/>
    </source>
</evidence>
<dbReference type="Pfam" id="PF12597">
    <property type="entry name" value="Cox20"/>
    <property type="match status" value="1"/>
</dbReference>
<name>A0A9Q8YZW9_CURCL</name>
<dbReference type="AlphaFoldDB" id="A0A9Q8YZW9"/>
<evidence type="ECO:0000256" key="3">
    <source>
        <dbReference type="ARBA" id="ARBA00017689"/>
    </source>
</evidence>
<comment type="function">
    <text evidence="9">Involved in the assembly of the cytochrome c oxidase complex.</text>
</comment>
<evidence type="ECO:0000313" key="11">
    <source>
        <dbReference type="EMBL" id="USP73392.1"/>
    </source>
</evidence>
<dbReference type="PANTHER" id="PTHR31586:SF1">
    <property type="entry name" value="CYTOCHROME C OXIDASE ASSEMBLY PROTEIN COX20, MITOCHONDRIAL"/>
    <property type="match status" value="1"/>
</dbReference>
<evidence type="ECO:0000256" key="2">
    <source>
        <dbReference type="ARBA" id="ARBA00009575"/>
    </source>
</evidence>
<evidence type="ECO:0000256" key="1">
    <source>
        <dbReference type="ARBA" id="ARBA00004273"/>
    </source>
</evidence>
<dbReference type="VEuPathDB" id="FungiDB:yc1106_00666"/>
<dbReference type="OrthoDB" id="14603at2759"/>
<evidence type="ECO:0000256" key="4">
    <source>
        <dbReference type="ARBA" id="ARBA00022692"/>
    </source>
</evidence>
<accession>A0A9Q8YZW9</accession>
<keyword evidence="7 9" id="KW-0496">Mitochondrion</keyword>
<sequence>MSEDTRSTVDINALPPKPRAPANVMPGGTAHTAGGEKASDGPTYIDAVRSLGPEYYLNFHKRPCVRDSQLQGLAAGFAGGSLAAIIGKPVITASNWAVATWCGVSVVSYQVCQYYRSKEKAGIKQAQELMEKKRATIEAKKEARRRAREEQERLEREQRAEEERKRSWGYWYQKNIKFW</sequence>
<dbReference type="PANTHER" id="PTHR31586">
    <property type="entry name" value="CYTOCHROME C OXIDASE PROTEIN 20"/>
    <property type="match status" value="1"/>
</dbReference>
<dbReference type="GO" id="GO:0005743">
    <property type="term" value="C:mitochondrial inner membrane"/>
    <property type="evidence" value="ECO:0007669"/>
    <property type="project" value="UniProtKB-SubCell"/>
</dbReference>
<protein>
    <recommendedName>
        <fullName evidence="3 9">Cytochrome c oxidase assembly protein COX20, mitochondrial</fullName>
    </recommendedName>
</protein>
<comment type="subcellular location">
    <subcellularLocation>
        <location evidence="1 9">Mitochondrion inner membrane</location>
    </subcellularLocation>
</comment>
<evidence type="ECO:0000256" key="10">
    <source>
        <dbReference type="SAM" id="MobiDB-lite"/>
    </source>
</evidence>
<organism evidence="11 12">
    <name type="scientific">Curvularia clavata</name>
    <dbReference type="NCBI Taxonomy" id="95742"/>
    <lineage>
        <taxon>Eukaryota</taxon>
        <taxon>Fungi</taxon>
        <taxon>Dikarya</taxon>
        <taxon>Ascomycota</taxon>
        <taxon>Pezizomycotina</taxon>
        <taxon>Dothideomycetes</taxon>
        <taxon>Pleosporomycetidae</taxon>
        <taxon>Pleosporales</taxon>
        <taxon>Pleosporineae</taxon>
        <taxon>Pleosporaceae</taxon>
        <taxon>Curvularia</taxon>
    </lineage>
</organism>
<dbReference type="InterPro" id="IPR022533">
    <property type="entry name" value="Cox20"/>
</dbReference>
<keyword evidence="5 9" id="KW-0999">Mitochondrion inner membrane</keyword>
<keyword evidence="12" id="KW-1185">Reference proteome</keyword>
<gene>
    <name evidence="11" type="ORF">yc1106_00666</name>
</gene>
<dbReference type="PIRSF" id="PIRSF007871">
    <property type="entry name" value="Cox20"/>
    <property type="match status" value="1"/>
</dbReference>
<evidence type="ECO:0000256" key="9">
    <source>
        <dbReference type="PIRNR" id="PIRNR007871"/>
    </source>
</evidence>